<dbReference type="InterPro" id="IPR036514">
    <property type="entry name" value="SGNH_hydro_sf"/>
</dbReference>
<evidence type="ECO:0000256" key="4">
    <source>
        <dbReference type="ARBA" id="ARBA00023180"/>
    </source>
</evidence>
<dbReference type="AlphaFoldDB" id="A0ABD1RPZ5"/>
<dbReference type="Pfam" id="PF00657">
    <property type="entry name" value="Lipase_GDSL"/>
    <property type="match status" value="1"/>
</dbReference>
<dbReference type="PANTHER" id="PTHR22835:SF517">
    <property type="entry name" value="GDSL-LIKE LIPASE_ACYLHYDROLASE FAMILY PROTEIN, EXPRESSED"/>
    <property type="match status" value="1"/>
</dbReference>
<keyword evidence="7" id="KW-1185">Reference proteome</keyword>
<dbReference type="InterPro" id="IPR035669">
    <property type="entry name" value="SGNH_plant_lipase-like"/>
</dbReference>
<dbReference type="SUPFAM" id="SSF52266">
    <property type="entry name" value="SGNH hydrolase"/>
    <property type="match status" value="1"/>
</dbReference>
<keyword evidence="2 5" id="KW-0732">Signal</keyword>
<keyword evidence="4" id="KW-0325">Glycoprotein</keyword>
<keyword evidence="3" id="KW-0378">Hydrolase</keyword>
<dbReference type="InterPro" id="IPR001087">
    <property type="entry name" value="GDSL"/>
</dbReference>
<sequence>MANLTFLSLVLTLLFLLNFQVRNAHKLGPKFPYFDKIYQFGASKADTGNLIRENPSGSTLCARFPYGETFFMNATGRCSNGLLIIDYTALSAGLPFLKPYKEIGADFSNGVNFAVTGATALPVETLAAMNILSPYTRTSLHVQLDWMASFFNSTCHSNTDCAERNANSLFMLGEIGSNDYTYALFQGKSIQEAKQMVPQVVGAIANGVRRVIQFGATRVVVPGNFPVGCFPFYLTGFQTNDSTAYDEQFHCLKDINNLSIYHNEHLQQAIDELKTQNPKTTIIYADYYNAFLWILSKAQLLGFDVNSIQKACCGIGGNYNFNMSKFCSMPGVPVCPNPYRYISWDGIHVTQHAYKLIFEWLMHNSLTKLPLHF</sequence>
<name>A0ABD1RPZ5_9LAMI</name>
<organism evidence="6 7">
    <name type="scientific">Abeliophyllum distichum</name>
    <dbReference type="NCBI Taxonomy" id="126358"/>
    <lineage>
        <taxon>Eukaryota</taxon>
        <taxon>Viridiplantae</taxon>
        <taxon>Streptophyta</taxon>
        <taxon>Embryophyta</taxon>
        <taxon>Tracheophyta</taxon>
        <taxon>Spermatophyta</taxon>
        <taxon>Magnoliopsida</taxon>
        <taxon>eudicotyledons</taxon>
        <taxon>Gunneridae</taxon>
        <taxon>Pentapetalae</taxon>
        <taxon>asterids</taxon>
        <taxon>lamiids</taxon>
        <taxon>Lamiales</taxon>
        <taxon>Oleaceae</taxon>
        <taxon>Forsythieae</taxon>
        <taxon>Abeliophyllum</taxon>
    </lineage>
</organism>
<comment type="similarity">
    <text evidence="1">Belongs to the 'GDSL' lipolytic enzyme family.</text>
</comment>
<dbReference type="GO" id="GO:0016787">
    <property type="term" value="F:hydrolase activity"/>
    <property type="evidence" value="ECO:0007669"/>
    <property type="project" value="UniProtKB-KW"/>
</dbReference>
<reference evidence="7" key="1">
    <citation type="submission" date="2024-07" db="EMBL/GenBank/DDBJ databases">
        <title>Two chromosome-level genome assemblies of Korean endemic species Abeliophyllum distichum and Forsythia ovata (Oleaceae).</title>
        <authorList>
            <person name="Jang H."/>
        </authorList>
    </citation>
    <scope>NUCLEOTIDE SEQUENCE [LARGE SCALE GENOMIC DNA]</scope>
</reference>
<evidence type="ECO:0000256" key="3">
    <source>
        <dbReference type="ARBA" id="ARBA00022801"/>
    </source>
</evidence>
<proteinExistence type="inferred from homology"/>
<feature type="signal peptide" evidence="5">
    <location>
        <begin position="1"/>
        <end position="24"/>
    </location>
</feature>
<accession>A0ABD1RPZ5</accession>
<evidence type="ECO:0000313" key="7">
    <source>
        <dbReference type="Proteomes" id="UP001604336"/>
    </source>
</evidence>
<evidence type="ECO:0000256" key="2">
    <source>
        <dbReference type="ARBA" id="ARBA00022729"/>
    </source>
</evidence>
<dbReference type="EMBL" id="JBFOLK010000008">
    <property type="protein sequence ID" value="KAL2490489.1"/>
    <property type="molecule type" value="Genomic_DNA"/>
</dbReference>
<comment type="caution">
    <text evidence="6">The sequence shown here is derived from an EMBL/GenBank/DDBJ whole genome shotgun (WGS) entry which is preliminary data.</text>
</comment>
<dbReference type="Gene3D" id="3.40.50.1110">
    <property type="entry name" value="SGNH hydrolase"/>
    <property type="match status" value="1"/>
</dbReference>
<gene>
    <name evidence="6" type="ORF">Adt_26117</name>
</gene>
<evidence type="ECO:0000313" key="6">
    <source>
        <dbReference type="EMBL" id="KAL2490489.1"/>
    </source>
</evidence>
<evidence type="ECO:0000256" key="5">
    <source>
        <dbReference type="SAM" id="SignalP"/>
    </source>
</evidence>
<evidence type="ECO:0000256" key="1">
    <source>
        <dbReference type="ARBA" id="ARBA00008668"/>
    </source>
</evidence>
<protein>
    <submittedName>
        <fullName evidence="6">GDSL esterase/lipase</fullName>
    </submittedName>
</protein>
<dbReference type="PANTHER" id="PTHR22835">
    <property type="entry name" value="ZINC FINGER FYVE DOMAIN CONTAINING PROTEIN"/>
    <property type="match status" value="1"/>
</dbReference>
<feature type="chain" id="PRO_5044839026" evidence="5">
    <location>
        <begin position="25"/>
        <end position="373"/>
    </location>
</feature>
<dbReference type="CDD" id="cd01837">
    <property type="entry name" value="SGNH_plant_lipase_like"/>
    <property type="match status" value="1"/>
</dbReference>
<dbReference type="Proteomes" id="UP001604336">
    <property type="component" value="Unassembled WGS sequence"/>
</dbReference>